<evidence type="ECO:0000313" key="6">
    <source>
        <dbReference type="EMBL" id="EUC37032.1"/>
    </source>
</evidence>
<dbReference type="KEGG" id="bze:COCCADRAFT_1991"/>
<feature type="transmembrane region" description="Helical" evidence="5">
    <location>
        <begin position="220"/>
        <end position="241"/>
    </location>
</feature>
<dbReference type="HOGENOM" id="CLU_033465_6_1_1"/>
<dbReference type="InterPro" id="IPR007568">
    <property type="entry name" value="RTA1"/>
</dbReference>
<evidence type="ECO:0000256" key="2">
    <source>
        <dbReference type="ARBA" id="ARBA00022692"/>
    </source>
</evidence>
<name>W6YBX2_COCC2</name>
<dbReference type="eggNOG" id="ENOG502QU4U">
    <property type="taxonomic scope" value="Eukaryota"/>
</dbReference>
<evidence type="ECO:0008006" key="8">
    <source>
        <dbReference type="Google" id="ProtNLM"/>
    </source>
</evidence>
<keyword evidence="7" id="KW-1185">Reference proteome</keyword>
<dbReference type="OrthoDB" id="4521223at2759"/>
<dbReference type="AlphaFoldDB" id="W6YBX2"/>
<evidence type="ECO:0000256" key="4">
    <source>
        <dbReference type="ARBA" id="ARBA00023136"/>
    </source>
</evidence>
<organism evidence="6 7">
    <name type="scientific">Cochliobolus carbonum (strain 26-R-13)</name>
    <name type="common">Maize leaf spot fungus</name>
    <name type="synonym">Bipolaris zeicola</name>
    <dbReference type="NCBI Taxonomy" id="930089"/>
    <lineage>
        <taxon>Eukaryota</taxon>
        <taxon>Fungi</taxon>
        <taxon>Dikarya</taxon>
        <taxon>Ascomycota</taxon>
        <taxon>Pezizomycotina</taxon>
        <taxon>Dothideomycetes</taxon>
        <taxon>Pleosporomycetidae</taxon>
        <taxon>Pleosporales</taxon>
        <taxon>Pleosporineae</taxon>
        <taxon>Pleosporaceae</taxon>
        <taxon>Bipolaris</taxon>
    </lineage>
</organism>
<keyword evidence="2 5" id="KW-0812">Transmembrane</keyword>
<evidence type="ECO:0000313" key="7">
    <source>
        <dbReference type="Proteomes" id="UP000053841"/>
    </source>
</evidence>
<dbReference type="GO" id="GO:0000324">
    <property type="term" value="C:fungal-type vacuole"/>
    <property type="evidence" value="ECO:0007669"/>
    <property type="project" value="TreeGrafter"/>
</dbReference>
<sequence>MNTLVYRADPPPEGCTEVGPPGCEVENTIYAYYPSLGANAFFAAYFGLALVFQIYFGIRYKTWTYMIALGCGCLAECIGYIGRILLHENPWNDVGFNIQIVLLIFAPAFLAAGIYLTLKHVVIQFGQEWSRLRPSWYTYIFIAADLLSLVLQSAGGALAATAEDGDDILDIGTNIMIAGIIWQVVALALFGLLVLEYSIRTYRHRDRLSPSAIALWENRRFKLFCGAVIVAYVTILVRCVYRIPELLGGWGGKLMQEELEFIILEGVMIAITVLAQTVFHPGLCFPPLGNTFGKKKHADMNTLESGTAMSEQERIRN</sequence>
<evidence type="ECO:0000256" key="5">
    <source>
        <dbReference type="SAM" id="Phobius"/>
    </source>
</evidence>
<feature type="transmembrane region" description="Helical" evidence="5">
    <location>
        <begin position="180"/>
        <end position="199"/>
    </location>
</feature>
<feature type="transmembrane region" description="Helical" evidence="5">
    <location>
        <begin position="40"/>
        <end position="58"/>
    </location>
</feature>
<dbReference type="GeneID" id="19144930"/>
<keyword evidence="3 5" id="KW-1133">Transmembrane helix</keyword>
<feature type="transmembrane region" description="Helical" evidence="5">
    <location>
        <begin position="65"/>
        <end position="86"/>
    </location>
</feature>
<dbReference type="PANTHER" id="PTHR31465">
    <property type="entry name" value="PROTEIN RTA1-RELATED"/>
    <property type="match status" value="1"/>
</dbReference>
<protein>
    <recommendedName>
        <fullName evidence="8">RTA1 domain protein</fullName>
    </recommendedName>
</protein>
<keyword evidence="4 5" id="KW-0472">Membrane</keyword>
<feature type="transmembrane region" description="Helical" evidence="5">
    <location>
        <begin position="98"/>
        <end position="118"/>
    </location>
</feature>
<dbReference type="PANTHER" id="PTHR31465:SF8">
    <property type="entry name" value="DOMAIN PROTEIN, PUTATIVE (AFU_ORTHOLOGUE AFUA_6G14140)-RELATED"/>
    <property type="match status" value="1"/>
</dbReference>
<gene>
    <name evidence="6" type="ORF">COCCADRAFT_1991</name>
</gene>
<feature type="transmembrane region" description="Helical" evidence="5">
    <location>
        <begin position="139"/>
        <end position="160"/>
    </location>
</feature>
<feature type="transmembrane region" description="Helical" evidence="5">
    <location>
        <begin position="261"/>
        <end position="285"/>
    </location>
</feature>
<reference evidence="6 7" key="1">
    <citation type="journal article" date="2013" name="PLoS Genet.">
        <title>Comparative genome structure, secondary metabolite, and effector coding capacity across Cochliobolus pathogens.</title>
        <authorList>
            <person name="Condon B.J."/>
            <person name="Leng Y."/>
            <person name="Wu D."/>
            <person name="Bushley K.E."/>
            <person name="Ohm R.A."/>
            <person name="Otillar R."/>
            <person name="Martin J."/>
            <person name="Schackwitz W."/>
            <person name="Grimwood J."/>
            <person name="MohdZainudin N."/>
            <person name="Xue C."/>
            <person name="Wang R."/>
            <person name="Manning V.A."/>
            <person name="Dhillon B."/>
            <person name="Tu Z.J."/>
            <person name="Steffenson B.J."/>
            <person name="Salamov A."/>
            <person name="Sun H."/>
            <person name="Lowry S."/>
            <person name="LaButti K."/>
            <person name="Han J."/>
            <person name="Copeland A."/>
            <person name="Lindquist E."/>
            <person name="Barry K."/>
            <person name="Schmutz J."/>
            <person name="Baker S.E."/>
            <person name="Ciuffetti L.M."/>
            <person name="Grigoriev I.V."/>
            <person name="Zhong S."/>
            <person name="Turgeon B.G."/>
        </authorList>
    </citation>
    <scope>NUCLEOTIDE SEQUENCE [LARGE SCALE GENOMIC DNA]</scope>
    <source>
        <strain evidence="6 7">26-R-13</strain>
    </source>
</reference>
<dbReference type="GO" id="GO:0005886">
    <property type="term" value="C:plasma membrane"/>
    <property type="evidence" value="ECO:0007669"/>
    <property type="project" value="TreeGrafter"/>
</dbReference>
<proteinExistence type="predicted"/>
<evidence type="ECO:0000256" key="3">
    <source>
        <dbReference type="ARBA" id="ARBA00022989"/>
    </source>
</evidence>
<dbReference type="EMBL" id="KI964555">
    <property type="protein sequence ID" value="EUC37032.1"/>
    <property type="molecule type" value="Genomic_DNA"/>
</dbReference>
<accession>W6YBX2</accession>
<dbReference type="Pfam" id="PF04479">
    <property type="entry name" value="RTA1"/>
    <property type="match status" value="1"/>
</dbReference>
<dbReference type="Proteomes" id="UP000053841">
    <property type="component" value="Unassembled WGS sequence"/>
</dbReference>
<evidence type="ECO:0000256" key="1">
    <source>
        <dbReference type="ARBA" id="ARBA00004141"/>
    </source>
</evidence>
<dbReference type="RefSeq" id="XP_007708619.1">
    <property type="nucleotide sequence ID" value="XM_007710429.1"/>
</dbReference>
<comment type="subcellular location">
    <subcellularLocation>
        <location evidence="1">Membrane</location>
        <topology evidence="1">Multi-pass membrane protein</topology>
    </subcellularLocation>
</comment>